<dbReference type="PANTHER" id="PTHR42942">
    <property type="entry name" value="6-O-METHYLGUANINE DNA METHYLTRANSFERASE"/>
    <property type="match status" value="1"/>
</dbReference>
<dbReference type="InterPro" id="IPR014048">
    <property type="entry name" value="MethylDNA_cys_MeTrfase_DNA-bd"/>
</dbReference>
<gene>
    <name evidence="3" type="ORF">COA96_09505</name>
</gene>
<sequence length="104" mass="11911">MGESALNNKEKIWQTVHQIPRGKVASYGQIAKLADLPGYARYVGYVMKNLPKGTKLPWYRVVNSQGKLSFPRDSRQYQTQKSKLEAEGVIFVNGRFSMKKFGWI</sequence>
<feature type="domain" description="Methylated-DNA-[protein]-cysteine S-methyltransferase DNA binding" evidence="2">
    <location>
        <begin position="9"/>
        <end position="89"/>
    </location>
</feature>
<dbReference type="EMBL" id="NVVJ01000026">
    <property type="protein sequence ID" value="PCJ24473.1"/>
    <property type="molecule type" value="Genomic_DNA"/>
</dbReference>
<dbReference type="InterPro" id="IPR036388">
    <property type="entry name" value="WH-like_DNA-bd_sf"/>
</dbReference>
<reference evidence="4" key="1">
    <citation type="submission" date="2017-08" db="EMBL/GenBank/DDBJ databases">
        <title>A dynamic microbial community with high functional redundancy inhabits the cold, oxic subseafloor aquifer.</title>
        <authorList>
            <person name="Tully B.J."/>
            <person name="Wheat C.G."/>
            <person name="Glazer B.T."/>
            <person name="Huber J.A."/>
        </authorList>
    </citation>
    <scope>NUCLEOTIDE SEQUENCE [LARGE SCALE GENOMIC DNA]</scope>
</reference>
<evidence type="ECO:0000259" key="2">
    <source>
        <dbReference type="Pfam" id="PF01035"/>
    </source>
</evidence>
<keyword evidence="3" id="KW-0489">Methyltransferase</keyword>
<evidence type="ECO:0000313" key="3">
    <source>
        <dbReference type="EMBL" id="PCJ24473.1"/>
    </source>
</evidence>
<organism evidence="3 4">
    <name type="scientific">SAR86 cluster bacterium</name>
    <dbReference type="NCBI Taxonomy" id="2030880"/>
    <lineage>
        <taxon>Bacteria</taxon>
        <taxon>Pseudomonadati</taxon>
        <taxon>Pseudomonadota</taxon>
        <taxon>Gammaproteobacteria</taxon>
        <taxon>SAR86 cluster</taxon>
    </lineage>
</organism>
<dbReference type="Proteomes" id="UP000218327">
    <property type="component" value="Unassembled WGS sequence"/>
</dbReference>
<accession>A0A2A5AYV6</accession>
<dbReference type="AlphaFoldDB" id="A0A2A5AYV6"/>
<dbReference type="InterPro" id="IPR052520">
    <property type="entry name" value="ATL_DNA_repair"/>
</dbReference>
<dbReference type="SUPFAM" id="SSF46767">
    <property type="entry name" value="Methylated DNA-protein cysteine methyltransferase, C-terminal domain"/>
    <property type="match status" value="1"/>
</dbReference>
<dbReference type="GO" id="GO:0032259">
    <property type="term" value="P:methylation"/>
    <property type="evidence" value="ECO:0007669"/>
    <property type="project" value="UniProtKB-KW"/>
</dbReference>
<dbReference type="InterPro" id="IPR036217">
    <property type="entry name" value="MethylDNA_cys_MeTrfase_DNAb"/>
</dbReference>
<comment type="caution">
    <text evidence="3">The sequence shown here is derived from an EMBL/GenBank/DDBJ whole genome shotgun (WGS) entry which is preliminary data.</text>
</comment>
<keyword evidence="3" id="KW-0808">Transferase</keyword>
<dbReference type="Gene3D" id="1.10.10.10">
    <property type="entry name" value="Winged helix-like DNA-binding domain superfamily/Winged helix DNA-binding domain"/>
    <property type="match status" value="1"/>
</dbReference>
<evidence type="ECO:0000256" key="1">
    <source>
        <dbReference type="ARBA" id="ARBA00022763"/>
    </source>
</evidence>
<keyword evidence="1" id="KW-0227">DNA damage</keyword>
<evidence type="ECO:0000313" key="4">
    <source>
        <dbReference type="Proteomes" id="UP000218327"/>
    </source>
</evidence>
<dbReference type="GO" id="GO:0008168">
    <property type="term" value="F:methyltransferase activity"/>
    <property type="evidence" value="ECO:0007669"/>
    <property type="project" value="UniProtKB-KW"/>
</dbReference>
<name>A0A2A5AYV6_9GAMM</name>
<protein>
    <submittedName>
        <fullName evidence="3">Cysteine methyltransferase</fullName>
    </submittedName>
</protein>
<dbReference type="Pfam" id="PF01035">
    <property type="entry name" value="DNA_binding_1"/>
    <property type="match status" value="1"/>
</dbReference>
<proteinExistence type="predicted"/>
<dbReference type="GO" id="GO:0006281">
    <property type="term" value="P:DNA repair"/>
    <property type="evidence" value="ECO:0007669"/>
    <property type="project" value="InterPro"/>
</dbReference>
<dbReference type="PANTHER" id="PTHR42942:SF1">
    <property type="entry name" value="ALKYLTRANSFERASE-LIKE PROTEIN 1"/>
    <property type="match status" value="1"/>
</dbReference>
<dbReference type="CDD" id="cd06445">
    <property type="entry name" value="ATase"/>
    <property type="match status" value="1"/>
</dbReference>